<dbReference type="GO" id="GO:0005886">
    <property type="term" value="C:plasma membrane"/>
    <property type="evidence" value="ECO:0007669"/>
    <property type="project" value="UniProtKB-SubCell"/>
</dbReference>
<feature type="transmembrane region" description="Helical" evidence="8">
    <location>
        <begin position="230"/>
        <end position="250"/>
    </location>
</feature>
<reference evidence="10" key="2">
    <citation type="journal article" date="2021" name="PeerJ">
        <title>Extensive microbial diversity within the chicken gut microbiome revealed by metagenomics and culture.</title>
        <authorList>
            <person name="Gilroy R."/>
            <person name="Ravi A."/>
            <person name="Getino M."/>
            <person name="Pursley I."/>
            <person name="Horton D.L."/>
            <person name="Alikhan N.F."/>
            <person name="Baker D."/>
            <person name="Gharbi K."/>
            <person name="Hall N."/>
            <person name="Watson M."/>
            <person name="Adriaenssens E.M."/>
            <person name="Foster-Nyarko E."/>
            <person name="Jarju S."/>
            <person name="Secka A."/>
            <person name="Antonio M."/>
            <person name="Oren A."/>
            <person name="Chaudhuri R.R."/>
            <person name="La Ragione R."/>
            <person name="Hildebrand F."/>
            <person name="Pallen M.J."/>
        </authorList>
    </citation>
    <scope>NUCLEOTIDE SEQUENCE</scope>
    <source>
        <strain evidence="10">CHK152-2871</strain>
    </source>
</reference>
<feature type="transmembrane region" description="Helical" evidence="8">
    <location>
        <begin position="193"/>
        <end position="218"/>
    </location>
</feature>
<feature type="transmembrane region" description="Helical" evidence="8">
    <location>
        <begin position="393"/>
        <end position="417"/>
    </location>
</feature>
<evidence type="ECO:0000313" key="11">
    <source>
        <dbReference type="Proteomes" id="UP000886865"/>
    </source>
</evidence>
<keyword evidence="5" id="KW-0560">Oxidoreductase</keyword>
<protein>
    <recommendedName>
        <fullName evidence="9">NADH:quinone oxidoreductase/Mrp antiporter transmembrane domain-containing protein</fullName>
    </recommendedName>
</protein>
<dbReference type="InterPro" id="IPR052175">
    <property type="entry name" value="ComplexI-like_HydComp"/>
</dbReference>
<feature type="transmembrane region" description="Helical" evidence="8">
    <location>
        <begin position="296"/>
        <end position="318"/>
    </location>
</feature>
<feature type="transmembrane region" description="Helical" evidence="8">
    <location>
        <begin position="324"/>
        <end position="341"/>
    </location>
</feature>
<keyword evidence="2" id="KW-1003">Cell membrane</keyword>
<proteinExistence type="predicted"/>
<accession>A0A9D1FHK9</accession>
<feature type="transmembrane region" description="Helical" evidence="8">
    <location>
        <begin position="262"/>
        <end position="284"/>
    </location>
</feature>
<evidence type="ECO:0000256" key="8">
    <source>
        <dbReference type="SAM" id="Phobius"/>
    </source>
</evidence>
<sequence length="476" mass="53088">MINTILIFPIIACILMLLVKKRAFDSFMINAYAIVHFISSILLALGIGKEGNIPYFTVDNTNLIFLLILSFVFLMVAIYNNGYSKTFNFSDKKINHYSLMIMIFTLAMSGTVLSSNLGIAWIFVEATTLSSAYLIYFNKTKHSIEAAWKYVFICSIGIALAFAGIIFLNIAQGEINTLDFAQLYQHALAFDPFWLKMAFVFMLFGFGTKMGLAPMHFWLPDAHSQAPSPISALLSATLLNSAFLVIVRVFKVLDIANCDAWARAMLLICGFISLFVTAVFVYHIKNYKRMLAYSSIENMGILAIGTALGGAALYAVIAHLIGHSLAKASFFLTSGNILELFETKRIKSVHALMEANKKTGWLWVFSFLAICAFPTSVLFISEFLIIKTMLLEGHYLLCVLFVLLLTIILWAIGKVVINMTFGKLSEDKVQIIEKNKQKLCACMFAPQIIMLLIVFTLGVYIPEFLNNIINCAVAGF</sequence>
<evidence type="ECO:0000256" key="1">
    <source>
        <dbReference type="ARBA" id="ARBA00004651"/>
    </source>
</evidence>
<evidence type="ECO:0000259" key="9">
    <source>
        <dbReference type="Pfam" id="PF00361"/>
    </source>
</evidence>
<dbReference type="PRINTS" id="PR01434">
    <property type="entry name" value="NADHDHGNASE5"/>
</dbReference>
<name>A0A9D1FHK9_9BACT</name>
<feature type="transmembrane region" description="Helical" evidence="8">
    <location>
        <begin position="438"/>
        <end position="461"/>
    </location>
</feature>
<reference evidence="10" key="1">
    <citation type="submission" date="2020-10" db="EMBL/GenBank/DDBJ databases">
        <authorList>
            <person name="Gilroy R."/>
        </authorList>
    </citation>
    <scope>NUCLEOTIDE SEQUENCE</scope>
    <source>
        <strain evidence="10">CHK152-2871</strain>
    </source>
</reference>
<evidence type="ECO:0000313" key="10">
    <source>
        <dbReference type="EMBL" id="HIS73634.1"/>
    </source>
</evidence>
<feature type="domain" description="NADH:quinone oxidoreductase/Mrp antiporter transmembrane" evidence="9">
    <location>
        <begin position="114"/>
        <end position="404"/>
    </location>
</feature>
<dbReference type="EMBL" id="DVJQ01000011">
    <property type="protein sequence ID" value="HIS73634.1"/>
    <property type="molecule type" value="Genomic_DNA"/>
</dbReference>
<dbReference type="AlphaFoldDB" id="A0A9D1FHK9"/>
<keyword evidence="3 7" id="KW-0812">Transmembrane</keyword>
<keyword evidence="6 8" id="KW-0472">Membrane</keyword>
<keyword evidence="4 8" id="KW-1133">Transmembrane helix</keyword>
<dbReference type="PANTHER" id="PTHR42682">
    <property type="entry name" value="HYDROGENASE-4 COMPONENT F"/>
    <property type="match status" value="1"/>
</dbReference>
<dbReference type="PANTHER" id="PTHR42682:SF5">
    <property type="entry name" value="HYDROGENASE-4 COMPONENT F"/>
    <property type="match status" value="1"/>
</dbReference>
<feature type="transmembrane region" description="Helical" evidence="8">
    <location>
        <begin position="6"/>
        <end position="24"/>
    </location>
</feature>
<evidence type="ECO:0000256" key="3">
    <source>
        <dbReference type="ARBA" id="ARBA00022692"/>
    </source>
</evidence>
<dbReference type="Proteomes" id="UP000886865">
    <property type="component" value="Unassembled WGS sequence"/>
</dbReference>
<evidence type="ECO:0000256" key="2">
    <source>
        <dbReference type="ARBA" id="ARBA00022475"/>
    </source>
</evidence>
<evidence type="ECO:0000256" key="6">
    <source>
        <dbReference type="ARBA" id="ARBA00023136"/>
    </source>
</evidence>
<dbReference type="Pfam" id="PF00361">
    <property type="entry name" value="Proton_antipo_M"/>
    <property type="match status" value="1"/>
</dbReference>
<feature type="transmembrane region" description="Helical" evidence="8">
    <location>
        <begin position="361"/>
        <end position="381"/>
    </location>
</feature>
<evidence type="ECO:0000256" key="5">
    <source>
        <dbReference type="ARBA" id="ARBA00023002"/>
    </source>
</evidence>
<feature type="transmembrane region" description="Helical" evidence="8">
    <location>
        <begin position="150"/>
        <end position="173"/>
    </location>
</feature>
<comment type="subcellular location">
    <subcellularLocation>
        <location evidence="1">Cell membrane</location>
        <topology evidence="1">Multi-pass membrane protein</topology>
    </subcellularLocation>
    <subcellularLocation>
        <location evidence="7">Membrane</location>
        <topology evidence="7">Multi-pass membrane protein</topology>
    </subcellularLocation>
</comment>
<feature type="transmembrane region" description="Helical" evidence="8">
    <location>
        <begin position="94"/>
        <end position="113"/>
    </location>
</feature>
<feature type="transmembrane region" description="Helical" evidence="8">
    <location>
        <begin position="119"/>
        <end position="138"/>
    </location>
</feature>
<gene>
    <name evidence="10" type="ORF">IAA86_01275</name>
</gene>
<dbReference type="GO" id="GO:0016491">
    <property type="term" value="F:oxidoreductase activity"/>
    <property type="evidence" value="ECO:0007669"/>
    <property type="project" value="UniProtKB-KW"/>
</dbReference>
<evidence type="ECO:0000256" key="4">
    <source>
        <dbReference type="ARBA" id="ARBA00022989"/>
    </source>
</evidence>
<feature type="transmembrane region" description="Helical" evidence="8">
    <location>
        <begin position="63"/>
        <end position="82"/>
    </location>
</feature>
<feature type="transmembrane region" description="Helical" evidence="8">
    <location>
        <begin position="31"/>
        <end position="48"/>
    </location>
</feature>
<dbReference type="InterPro" id="IPR001750">
    <property type="entry name" value="ND/Mrp_TM"/>
</dbReference>
<comment type="caution">
    <text evidence="10">The sequence shown here is derived from an EMBL/GenBank/DDBJ whole genome shotgun (WGS) entry which is preliminary data.</text>
</comment>
<evidence type="ECO:0000256" key="7">
    <source>
        <dbReference type="RuleBase" id="RU000320"/>
    </source>
</evidence>
<organism evidence="10 11">
    <name type="scientific">Candidatus Galligastranaerophilus intestinavium</name>
    <dbReference type="NCBI Taxonomy" id="2840836"/>
    <lineage>
        <taxon>Bacteria</taxon>
        <taxon>Candidatus Galligastranaerophilus</taxon>
    </lineage>
</organism>